<feature type="region of interest" description="Disordered" evidence="4">
    <location>
        <begin position="335"/>
        <end position="392"/>
    </location>
</feature>
<evidence type="ECO:0000259" key="5">
    <source>
        <dbReference type="Pfam" id="PF24120"/>
    </source>
</evidence>
<evidence type="ECO:0000313" key="7">
    <source>
        <dbReference type="Proteomes" id="UP000182658"/>
    </source>
</evidence>
<dbReference type="OrthoDB" id="5239412at2759"/>
<dbReference type="Pfam" id="PF24120">
    <property type="entry name" value="SsdA_C"/>
    <property type="match status" value="1"/>
</dbReference>
<dbReference type="InParanoid" id="A0A1J7JXI4"/>
<dbReference type="GO" id="GO:0004842">
    <property type="term" value="F:ubiquitin-protein transferase activity"/>
    <property type="evidence" value="ECO:0007669"/>
    <property type="project" value="TreeGrafter"/>
</dbReference>
<organism evidence="6 7">
    <name type="scientific">Coniochaeta ligniaria NRRL 30616</name>
    <dbReference type="NCBI Taxonomy" id="1408157"/>
    <lineage>
        <taxon>Eukaryota</taxon>
        <taxon>Fungi</taxon>
        <taxon>Dikarya</taxon>
        <taxon>Ascomycota</taxon>
        <taxon>Pezizomycotina</taxon>
        <taxon>Sordariomycetes</taxon>
        <taxon>Sordariomycetidae</taxon>
        <taxon>Coniochaetales</taxon>
        <taxon>Coniochaetaceae</taxon>
        <taxon>Coniochaeta</taxon>
    </lineage>
</organism>
<keyword evidence="7" id="KW-1185">Reference proteome</keyword>
<keyword evidence="2 3" id="KW-0040">ANK repeat</keyword>
<gene>
    <name evidence="6" type="ORF">CONLIGDRAFT_667319</name>
</gene>
<dbReference type="GO" id="GO:0085020">
    <property type="term" value="P:protein K6-linked ubiquitination"/>
    <property type="evidence" value="ECO:0007669"/>
    <property type="project" value="TreeGrafter"/>
</dbReference>
<feature type="region of interest" description="Disordered" evidence="4">
    <location>
        <begin position="496"/>
        <end position="528"/>
    </location>
</feature>
<feature type="repeat" description="ANK" evidence="3">
    <location>
        <begin position="38"/>
        <end position="70"/>
    </location>
</feature>
<dbReference type="InterPro" id="IPR036770">
    <property type="entry name" value="Ankyrin_rpt-contain_sf"/>
</dbReference>
<proteinExistence type="predicted"/>
<feature type="region of interest" description="Disordered" evidence="4">
    <location>
        <begin position="422"/>
        <end position="451"/>
    </location>
</feature>
<evidence type="ECO:0000256" key="2">
    <source>
        <dbReference type="ARBA" id="ARBA00023043"/>
    </source>
</evidence>
<keyword evidence="1" id="KW-0677">Repeat</keyword>
<dbReference type="AlphaFoldDB" id="A0A1J7JXI4"/>
<dbReference type="PROSITE" id="PS50088">
    <property type="entry name" value="ANK_REPEAT"/>
    <property type="match status" value="1"/>
</dbReference>
<dbReference type="PANTHER" id="PTHR24171:SF11">
    <property type="entry name" value="26S PROTEASOME NON-ATPASE REGULATORY SUBUNIT 10"/>
    <property type="match status" value="1"/>
</dbReference>
<dbReference type="InterPro" id="IPR057517">
    <property type="entry name" value="SsdA-like_C"/>
</dbReference>
<evidence type="ECO:0000256" key="3">
    <source>
        <dbReference type="PROSITE-ProRule" id="PRU00023"/>
    </source>
</evidence>
<feature type="compositionally biased region" description="Polar residues" evidence="4">
    <location>
        <begin position="377"/>
        <end position="386"/>
    </location>
</feature>
<name>A0A1J7JXI4_9PEZI</name>
<dbReference type="SUPFAM" id="SSF48403">
    <property type="entry name" value="Ankyrin repeat"/>
    <property type="match status" value="1"/>
</dbReference>
<dbReference type="PANTHER" id="PTHR24171">
    <property type="entry name" value="ANKYRIN REPEAT DOMAIN-CONTAINING PROTEIN 39-RELATED"/>
    <property type="match status" value="1"/>
</dbReference>
<protein>
    <recommendedName>
        <fullName evidence="5">Single-strand DNA deaminase toxin A-like C-terminal domain-containing protein</fullName>
    </recommendedName>
</protein>
<dbReference type="Proteomes" id="UP000182658">
    <property type="component" value="Unassembled WGS sequence"/>
</dbReference>
<dbReference type="EMBL" id="KV875094">
    <property type="protein sequence ID" value="OIW34132.1"/>
    <property type="molecule type" value="Genomic_DNA"/>
</dbReference>
<sequence length="543" mass="61823">MTRLRLDRIHEAVLDNDLPRVRKLLHRKPSDVDKQDRRGATPLILAALMRSPKMVTFLLEKRARWEITDRAGHTASDYIQDPFAEEMRHRYKRFMRAHRPKSPKQKRAIQDHLNDVPALTTQYRTKAAGTLCFHRRNNSLRIHKLIAKVKFAGPIKNNTTAACIAAGNTIRPLKCAVSGWSRGVRNDDLVLDGAKYTEVVREMSRILDFDLPRHCYDTPGGGSLGKNVGRFYASHCEKLLAAYWVVEQLKFAFGSEDLGRMGDLKAFLLPAHRRKATLYIDQRPCIPCRLFLASIQNATNIKICAFPQARVQEVSRGKRNNTCKNCSCIKGKIARKTTKTSRPPQGRTRKRFPPATPDIGEITLGKTNPLEDETDEPVSSASSPAAQRQKRRQQLNLMPPAHFEVVLQRIPQDVRQEFKRVTPALSHQSLPSISGGHAADSPHSRQSSIVQQRQAIKGQRLARILSGLQLREMFALRERTPPARPRLADRVKNLKQSPTIRKTKRSRTALRSQRPHSQRPKDHRMASRSTLLQNVKYRKTLGR</sequence>
<dbReference type="Pfam" id="PF12796">
    <property type="entry name" value="Ank_2"/>
    <property type="match status" value="1"/>
</dbReference>
<feature type="domain" description="Single-strand DNA deaminase toxin A-like C-terminal" evidence="5">
    <location>
        <begin position="175"/>
        <end position="240"/>
    </location>
</feature>
<dbReference type="InterPro" id="IPR002110">
    <property type="entry name" value="Ankyrin_rpt"/>
</dbReference>
<dbReference type="Gene3D" id="1.25.40.20">
    <property type="entry name" value="Ankyrin repeat-containing domain"/>
    <property type="match status" value="1"/>
</dbReference>
<feature type="compositionally biased region" description="Basic residues" evidence="4">
    <location>
        <begin position="501"/>
        <end position="518"/>
    </location>
</feature>
<dbReference type="STRING" id="1408157.A0A1J7JXI4"/>
<evidence type="ECO:0000313" key="6">
    <source>
        <dbReference type="EMBL" id="OIW34132.1"/>
    </source>
</evidence>
<evidence type="ECO:0000256" key="1">
    <source>
        <dbReference type="ARBA" id="ARBA00022737"/>
    </source>
</evidence>
<reference evidence="6 7" key="1">
    <citation type="submission" date="2016-10" db="EMBL/GenBank/DDBJ databases">
        <title>Draft genome sequence of Coniochaeta ligniaria NRRL30616, a lignocellulolytic fungus for bioabatement of inhibitors in plant biomass hydrolysates.</title>
        <authorList>
            <consortium name="DOE Joint Genome Institute"/>
            <person name="Jimenez D.J."/>
            <person name="Hector R.E."/>
            <person name="Riley R."/>
            <person name="Sun H."/>
            <person name="Grigoriev I.V."/>
            <person name="Van Elsas J.D."/>
            <person name="Nichols N.N."/>
        </authorList>
    </citation>
    <scope>NUCLEOTIDE SEQUENCE [LARGE SCALE GENOMIC DNA]</scope>
    <source>
        <strain evidence="6 7">NRRL 30616</strain>
    </source>
</reference>
<accession>A0A1J7JXI4</accession>
<evidence type="ECO:0000256" key="4">
    <source>
        <dbReference type="SAM" id="MobiDB-lite"/>
    </source>
</evidence>